<evidence type="ECO:0000313" key="3">
    <source>
        <dbReference type="EMBL" id="CAD5216779.1"/>
    </source>
</evidence>
<proteinExistence type="predicted"/>
<accession>A0A811KNA6</accession>
<dbReference type="EMBL" id="CAJFDH010000003">
    <property type="protein sequence ID" value="CAD5216779.1"/>
    <property type="molecule type" value="Genomic_DNA"/>
</dbReference>
<feature type="region of interest" description="Disordered" evidence="1">
    <location>
        <begin position="131"/>
        <end position="160"/>
    </location>
</feature>
<feature type="signal peptide" evidence="2">
    <location>
        <begin position="1"/>
        <end position="19"/>
    </location>
</feature>
<evidence type="ECO:0000256" key="1">
    <source>
        <dbReference type="SAM" id="MobiDB-lite"/>
    </source>
</evidence>
<comment type="caution">
    <text evidence="3">The sequence shown here is derived from an EMBL/GenBank/DDBJ whole genome shotgun (WGS) entry which is preliminary data.</text>
</comment>
<dbReference type="OrthoDB" id="5852692at2759"/>
<sequence length="351" mass="39385">MQMRLEILLLLFKFGLVFGQALHDRYGQKADVESPQKPPLSNTLYEGFIQPIFNMIDAQDPKKRDQVMRDAEKSLEKYSRYPSIYPNRPIVTTEPPSLMDTIFKPFEPLMNPFKEQLDRVTKDQSFFTNLLDGKPTFTPLNSESPRKSPSRSSESSKTQLSNINAIQPPQAPVLSFQLSSPSSWPNIFHNTWPNSNLLQYNAQASVPNQAQYGTQNSVLDQQRYGTQKAASDQYRYITQNPVPNQPQHTPSTPSPPALPIQQISQFPTPLASLLEPLGLNAKPRQDLQIGRDKSVSILGMPVGRRDGIQLNPLQGLSLGGQNMYGPIAVNDKYNVNWNFLDGLGKLFGGEI</sequence>
<dbReference type="EMBL" id="CAJFCW020000003">
    <property type="protein sequence ID" value="CAG9106610.1"/>
    <property type="molecule type" value="Genomic_DNA"/>
</dbReference>
<keyword evidence="2" id="KW-0732">Signal</keyword>
<gene>
    <name evidence="3" type="ORF">BOKJ2_LOCUS6758</name>
</gene>
<evidence type="ECO:0000256" key="2">
    <source>
        <dbReference type="SAM" id="SignalP"/>
    </source>
</evidence>
<evidence type="ECO:0000313" key="4">
    <source>
        <dbReference type="Proteomes" id="UP000614601"/>
    </source>
</evidence>
<organism evidence="3 4">
    <name type="scientific">Bursaphelenchus okinawaensis</name>
    <dbReference type="NCBI Taxonomy" id="465554"/>
    <lineage>
        <taxon>Eukaryota</taxon>
        <taxon>Metazoa</taxon>
        <taxon>Ecdysozoa</taxon>
        <taxon>Nematoda</taxon>
        <taxon>Chromadorea</taxon>
        <taxon>Rhabditida</taxon>
        <taxon>Tylenchina</taxon>
        <taxon>Tylenchomorpha</taxon>
        <taxon>Aphelenchoidea</taxon>
        <taxon>Aphelenchoididae</taxon>
        <taxon>Bursaphelenchus</taxon>
    </lineage>
</organism>
<keyword evidence="4" id="KW-1185">Reference proteome</keyword>
<dbReference type="AlphaFoldDB" id="A0A811KNA6"/>
<reference evidence="3" key="1">
    <citation type="submission" date="2020-09" db="EMBL/GenBank/DDBJ databases">
        <authorList>
            <person name="Kikuchi T."/>
        </authorList>
    </citation>
    <scope>NUCLEOTIDE SEQUENCE</scope>
    <source>
        <strain evidence="3">SH1</strain>
    </source>
</reference>
<name>A0A811KNA6_9BILA</name>
<protein>
    <submittedName>
        <fullName evidence="3">Uncharacterized protein</fullName>
    </submittedName>
</protein>
<feature type="chain" id="PRO_5035594976" evidence="2">
    <location>
        <begin position="20"/>
        <end position="351"/>
    </location>
</feature>
<dbReference type="Proteomes" id="UP000783686">
    <property type="component" value="Unassembled WGS sequence"/>
</dbReference>
<dbReference type="Proteomes" id="UP000614601">
    <property type="component" value="Unassembled WGS sequence"/>
</dbReference>